<dbReference type="InterPro" id="IPR050288">
    <property type="entry name" value="Cellulose_deg_GH3"/>
</dbReference>
<dbReference type="GO" id="GO:0004553">
    <property type="term" value="F:hydrolase activity, hydrolyzing O-glycosyl compounds"/>
    <property type="evidence" value="ECO:0007669"/>
    <property type="project" value="InterPro"/>
</dbReference>
<dbReference type="InterPro" id="IPR036881">
    <property type="entry name" value="Glyco_hydro_3_C_sf"/>
</dbReference>
<dbReference type="GO" id="GO:0005975">
    <property type="term" value="P:carbohydrate metabolic process"/>
    <property type="evidence" value="ECO:0007669"/>
    <property type="project" value="InterPro"/>
</dbReference>
<feature type="non-terminal residue" evidence="4">
    <location>
        <position position="1"/>
    </location>
</feature>
<evidence type="ECO:0000259" key="3">
    <source>
        <dbReference type="SMART" id="SM01217"/>
    </source>
</evidence>
<dbReference type="SMART" id="SM01217">
    <property type="entry name" value="Fn3_like"/>
    <property type="match status" value="1"/>
</dbReference>
<proteinExistence type="inferred from homology"/>
<reference evidence="4" key="1">
    <citation type="journal article" date="2014" name="Front. Microbiol.">
        <title>High frequency of phylogenetically diverse reductive dehalogenase-homologous genes in deep subseafloor sedimentary metagenomes.</title>
        <authorList>
            <person name="Kawai M."/>
            <person name="Futagami T."/>
            <person name="Toyoda A."/>
            <person name="Takaki Y."/>
            <person name="Nishi S."/>
            <person name="Hori S."/>
            <person name="Arai W."/>
            <person name="Tsubouchi T."/>
            <person name="Morono Y."/>
            <person name="Uchiyama I."/>
            <person name="Ito T."/>
            <person name="Fujiyama A."/>
            <person name="Inagaki F."/>
            <person name="Takami H."/>
        </authorList>
    </citation>
    <scope>NUCLEOTIDE SEQUENCE</scope>
    <source>
        <strain evidence="4">Expedition CK06-06</strain>
    </source>
</reference>
<dbReference type="Gene3D" id="2.60.40.10">
    <property type="entry name" value="Immunoglobulins"/>
    <property type="match status" value="1"/>
</dbReference>
<gene>
    <name evidence="4" type="ORF">S01H1_06970</name>
</gene>
<evidence type="ECO:0000313" key="4">
    <source>
        <dbReference type="EMBL" id="GAF84549.1"/>
    </source>
</evidence>
<dbReference type="EMBL" id="BARS01003596">
    <property type="protein sequence ID" value="GAF84549.1"/>
    <property type="molecule type" value="Genomic_DNA"/>
</dbReference>
<dbReference type="Pfam" id="PF14310">
    <property type="entry name" value="Fn3-like"/>
    <property type="match status" value="1"/>
</dbReference>
<evidence type="ECO:0000256" key="2">
    <source>
        <dbReference type="ARBA" id="ARBA00022801"/>
    </source>
</evidence>
<dbReference type="PANTHER" id="PTHR42715:SF10">
    <property type="entry name" value="BETA-GLUCOSIDASE"/>
    <property type="match status" value="1"/>
</dbReference>
<dbReference type="InterPro" id="IPR026891">
    <property type="entry name" value="Fn3-like"/>
</dbReference>
<dbReference type="AlphaFoldDB" id="X0SUA4"/>
<keyword evidence="2" id="KW-0378">Hydrolase</keyword>
<comment type="caution">
    <text evidence="4">The sequence shown here is derived from an EMBL/GenBank/DDBJ whole genome shotgun (WGS) entry which is preliminary data.</text>
</comment>
<name>X0SUA4_9ZZZZ</name>
<feature type="domain" description="Fibronectin type III-like" evidence="3">
    <location>
        <begin position="201"/>
        <end position="271"/>
    </location>
</feature>
<dbReference type="InterPro" id="IPR013783">
    <property type="entry name" value="Ig-like_fold"/>
</dbReference>
<dbReference type="InterPro" id="IPR002772">
    <property type="entry name" value="Glyco_hydro_3_C"/>
</dbReference>
<sequence>DQPDETLIQEALAAAQSAEVIVICAGLTDYYEVEGLDRQHMKLPPAHDSLIERLSQAHGKIIVVLSNGSPVEMPWVNDVSAILEGYLGGQAGAGAIAGILVGKVNPSGKLAETFPIKLEDNPSYHYFPMGPSTVEYRESIYVGYRYYDNVYQDVLFPFGHGLSYTSFAYRDLQLSHSKITDQDQLTIKLKVQNTGEAAGKEVIQVYVRAVESQIFRPDKELKGFDKVSLLPGEEDEISFELGPRAFSYFNTQVDDWCAAPGTYEILVGSSSRDIRLQASLEMVSNQEASEIDRDKLAAYFNFPKGTPVSQADFAALLGKPIPENKEPARGYYTLNTPVGDMRESIIGRQLYRFMQGQMAKMIEGQEDTPTAYLMQAMVREMPLRSMLMMGEGPFNREMLDALVVIINGHFFKGLFSFVRAALRK</sequence>
<dbReference type="PANTHER" id="PTHR42715">
    <property type="entry name" value="BETA-GLUCOSIDASE"/>
    <property type="match status" value="1"/>
</dbReference>
<evidence type="ECO:0000256" key="1">
    <source>
        <dbReference type="ARBA" id="ARBA00005336"/>
    </source>
</evidence>
<organism evidence="4">
    <name type="scientific">marine sediment metagenome</name>
    <dbReference type="NCBI Taxonomy" id="412755"/>
    <lineage>
        <taxon>unclassified sequences</taxon>
        <taxon>metagenomes</taxon>
        <taxon>ecological metagenomes</taxon>
    </lineage>
</organism>
<dbReference type="SUPFAM" id="SSF52279">
    <property type="entry name" value="Beta-D-glucan exohydrolase, C-terminal domain"/>
    <property type="match status" value="1"/>
</dbReference>
<comment type="similarity">
    <text evidence="1">Belongs to the glycosyl hydrolase 3 family.</text>
</comment>
<accession>X0SUA4</accession>
<dbReference type="FunFam" id="2.60.40.10:FF:000495">
    <property type="entry name" value="Periplasmic beta-glucosidase"/>
    <property type="match status" value="1"/>
</dbReference>
<dbReference type="Gene3D" id="3.40.50.1700">
    <property type="entry name" value="Glycoside hydrolase family 3 C-terminal domain"/>
    <property type="match status" value="1"/>
</dbReference>
<dbReference type="Pfam" id="PF01915">
    <property type="entry name" value="Glyco_hydro_3_C"/>
    <property type="match status" value="1"/>
</dbReference>
<protein>
    <recommendedName>
        <fullName evidence="3">Fibronectin type III-like domain-containing protein</fullName>
    </recommendedName>
</protein>